<sequence length="105" mass="11401">MYHNCCDAIDGSTGRGIKAGETPEKAAPELLLSNPFKMRFSFVLCAVLAILAVAILPNNGASAAQCRRTKCHTHSSQNECNGDEYVAKWGYCWGVAGKWESCCKK</sequence>
<protein>
    <submittedName>
        <fullName evidence="2">Uncharacterized protein</fullName>
    </submittedName>
</protein>
<keyword evidence="1" id="KW-0472">Membrane</keyword>
<evidence type="ECO:0000256" key="1">
    <source>
        <dbReference type="SAM" id="Phobius"/>
    </source>
</evidence>
<name>A0A8S1GTY2_9PELO</name>
<gene>
    <name evidence="2" type="ORF">CAUJ_LOCUS2423</name>
</gene>
<organism evidence="2 3">
    <name type="scientific">Caenorhabditis auriculariae</name>
    <dbReference type="NCBI Taxonomy" id="2777116"/>
    <lineage>
        <taxon>Eukaryota</taxon>
        <taxon>Metazoa</taxon>
        <taxon>Ecdysozoa</taxon>
        <taxon>Nematoda</taxon>
        <taxon>Chromadorea</taxon>
        <taxon>Rhabditida</taxon>
        <taxon>Rhabditina</taxon>
        <taxon>Rhabditomorpha</taxon>
        <taxon>Rhabditoidea</taxon>
        <taxon>Rhabditidae</taxon>
        <taxon>Peloderinae</taxon>
        <taxon>Caenorhabditis</taxon>
    </lineage>
</organism>
<evidence type="ECO:0000313" key="3">
    <source>
        <dbReference type="Proteomes" id="UP000835052"/>
    </source>
</evidence>
<keyword evidence="1" id="KW-0812">Transmembrane</keyword>
<reference evidence="2" key="1">
    <citation type="submission" date="2020-10" db="EMBL/GenBank/DDBJ databases">
        <authorList>
            <person name="Kikuchi T."/>
        </authorList>
    </citation>
    <scope>NUCLEOTIDE SEQUENCE</scope>
    <source>
        <strain evidence="2">NKZ352</strain>
    </source>
</reference>
<keyword evidence="1" id="KW-1133">Transmembrane helix</keyword>
<dbReference type="Proteomes" id="UP000835052">
    <property type="component" value="Unassembled WGS sequence"/>
</dbReference>
<proteinExistence type="predicted"/>
<comment type="caution">
    <text evidence="2">The sequence shown here is derived from an EMBL/GenBank/DDBJ whole genome shotgun (WGS) entry which is preliminary data.</text>
</comment>
<feature type="transmembrane region" description="Helical" evidence="1">
    <location>
        <begin position="40"/>
        <end position="58"/>
    </location>
</feature>
<dbReference type="EMBL" id="CAJGYM010000004">
    <property type="protein sequence ID" value="CAD6186504.1"/>
    <property type="molecule type" value="Genomic_DNA"/>
</dbReference>
<evidence type="ECO:0000313" key="2">
    <source>
        <dbReference type="EMBL" id="CAD6186504.1"/>
    </source>
</evidence>
<accession>A0A8S1GTY2</accession>
<keyword evidence="3" id="KW-1185">Reference proteome</keyword>
<dbReference type="AlphaFoldDB" id="A0A8S1GTY2"/>